<organism evidence="2 3">
    <name type="scientific">Aureobasidium subglaciale (strain EXF-2481)</name>
    <name type="common">Aureobasidium pullulans var. subglaciale</name>
    <dbReference type="NCBI Taxonomy" id="1043005"/>
    <lineage>
        <taxon>Eukaryota</taxon>
        <taxon>Fungi</taxon>
        <taxon>Dikarya</taxon>
        <taxon>Ascomycota</taxon>
        <taxon>Pezizomycotina</taxon>
        <taxon>Dothideomycetes</taxon>
        <taxon>Dothideomycetidae</taxon>
        <taxon>Dothideales</taxon>
        <taxon>Saccotheciaceae</taxon>
        <taxon>Aureobasidium</taxon>
    </lineage>
</organism>
<evidence type="ECO:0000256" key="1">
    <source>
        <dbReference type="SAM" id="MobiDB-lite"/>
    </source>
</evidence>
<feature type="region of interest" description="Disordered" evidence="1">
    <location>
        <begin position="155"/>
        <end position="194"/>
    </location>
</feature>
<dbReference type="AlphaFoldDB" id="A0A074Y922"/>
<sequence>MSQMLHTKVNETVQDLYDSLRVSHGITPTVAEVQHLKDVILSIGHSRHNKIEPALLFFIPRSALKFLQDTLLIGWIEAPGYPRAEAWYKFSGKSNVYAKPGAPRGSLYTNLDPLCDVWCQALDDVLVLDEIEDRAVQYAYFAAVVAILRADPPPPSFEDHPASDTVAQHRTSPVKVRRSSMLDAPRSSRKKRRLVKREEAFPIIDLTESDTGEAVTLEPHSALRSH</sequence>
<dbReference type="GeneID" id="25370769"/>
<reference evidence="2 3" key="1">
    <citation type="journal article" date="2014" name="BMC Genomics">
        <title>Genome sequencing of four Aureobasidium pullulans varieties: biotechnological potential, stress tolerance, and description of new species.</title>
        <authorList>
            <person name="Gostin Ar C."/>
            <person name="Ohm R.A."/>
            <person name="Kogej T."/>
            <person name="Sonjak S."/>
            <person name="Turk M."/>
            <person name="Zajc J."/>
            <person name="Zalar P."/>
            <person name="Grube M."/>
            <person name="Sun H."/>
            <person name="Han J."/>
            <person name="Sharma A."/>
            <person name="Chiniquy J."/>
            <person name="Ngan C.Y."/>
            <person name="Lipzen A."/>
            <person name="Barry K."/>
            <person name="Grigoriev I.V."/>
            <person name="Gunde-Cimerman N."/>
        </authorList>
    </citation>
    <scope>NUCLEOTIDE SEQUENCE [LARGE SCALE GENOMIC DNA]</scope>
    <source>
        <strain evidence="2 3">EXF-2481</strain>
    </source>
</reference>
<dbReference type="HOGENOM" id="CLU_1224540_0_0_1"/>
<protein>
    <submittedName>
        <fullName evidence="2">Uncharacterized protein</fullName>
    </submittedName>
</protein>
<gene>
    <name evidence="2" type="ORF">AUEXF2481DRAFT_697720</name>
</gene>
<dbReference type="EMBL" id="KL584762">
    <property type="protein sequence ID" value="KEQ94268.1"/>
    <property type="molecule type" value="Genomic_DNA"/>
</dbReference>
<name>A0A074Y922_AURSE</name>
<dbReference type="InParanoid" id="A0A074Y922"/>
<keyword evidence="3" id="KW-1185">Reference proteome</keyword>
<proteinExistence type="predicted"/>
<accession>A0A074Y922</accession>
<dbReference type="OrthoDB" id="3934264at2759"/>
<evidence type="ECO:0000313" key="3">
    <source>
        <dbReference type="Proteomes" id="UP000030641"/>
    </source>
</evidence>
<evidence type="ECO:0000313" key="2">
    <source>
        <dbReference type="EMBL" id="KEQ94268.1"/>
    </source>
</evidence>
<dbReference type="Proteomes" id="UP000030641">
    <property type="component" value="Unassembled WGS sequence"/>
</dbReference>
<dbReference type="RefSeq" id="XP_013342985.1">
    <property type="nucleotide sequence ID" value="XM_013487531.1"/>
</dbReference>